<dbReference type="Proteomes" id="UP001054945">
    <property type="component" value="Unassembled WGS sequence"/>
</dbReference>
<evidence type="ECO:0000313" key="2">
    <source>
        <dbReference type="EMBL" id="GIX74585.1"/>
    </source>
</evidence>
<comment type="caution">
    <text evidence="2">The sequence shown here is derived from an EMBL/GenBank/DDBJ whole genome shotgun (WGS) entry which is preliminary data.</text>
</comment>
<feature type="region of interest" description="Disordered" evidence="1">
    <location>
        <begin position="1"/>
        <end position="33"/>
    </location>
</feature>
<accession>A0AAV4MRT4</accession>
<dbReference type="AlphaFoldDB" id="A0AAV4MRT4"/>
<feature type="compositionally biased region" description="Basic residues" evidence="1">
    <location>
        <begin position="1"/>
        <end position="12"/>
    </location>
</feature>
<evidence type="ECO:0000313" key="3">
    <source>
        <dbReference type="Proteomes" id="UP001054945"/>
    </source>
</evidence>
<keyword evidence="3" id="KW-1185">Reference proteome</keyword>
<protein>
    <submittedName>
        <fullName evidence="2">Uncharacterized protein</fullName>
    </submittedName>
</protein>
<organism evidence="2 3">
    <name type="scientific">Caerostris extrusa</name>
    <name type="common">Bark spider</name>
    <name type="synonym">Caerostris bankana</name>
    <dbReference type="NCBI Taxonomy" id="172846"/>
    <lineage>
        <taxon>Eukaryota</taxon>
        <taxon>Metazoa</taxon>
        <taxon>Ecdysozoa</taxon>
        <taxon>Arthropoda</taxon>
        <taxon>Chelicerata</taxon>
        <taxon>Arachnida</taxon>
        <taxon>Araneae</taxon>
        <taxon>Araneomorphae</taxon>
        <taxon>Entelegynae</taxon>
        <taxon>Araneoidea</taxon>
        <taxon>Araneidae</taxon>
        <taxon>Caerostris</taxon>
    </lineage>
</organism>
<gene>
    <name evidence="2" type="ORF">CEXT_337071</name>
</gene>
<name>A0AAV4MRT4_CAEEX</name>
<dbReference type="EMBL" id="BPLR01020079">
    <property type="protein sequence ID" value="GIX74585.1"/>
    <property type="molecule type" value="Genomic_DNA"/>
</dbReference>
<evidence type="ECO:0000256" key="1">
    <source>
        <dbReference type="SAM" id="MobiDB-lite"/>
    </source>
</evidence>
<sequence>MLFDLKRRRNQRNRNSGRASNKDDDQDVTGNQSPKIIRAPNFYAHLLHNLIKSPKTMIHPIWIFIILPCDAKAILDLYLSSPYIPCIPPAENNHSGP</sequence>
<reference evidence="2 3" key="1">
    <citation type="submission" date="2021-06" db="EMBL/GenBank/DDBJ databases">
        <title>Caerostris extrusa draft genome.</title>
        <authorList>
            <person name="Kono N."/>
            <person name="Arakawa K."/>
        </authorList>
    </citation>
    <scope>NUCLEOTIDE SEQUENCE [LARGE SCALE GENOMIC DNA]</scope>
</reference>
<proteinExistence type="predicted"/>